<feature type="domain" description="Lycopene cyclase" evidence="9">
    <location>
        <begin position="4"/>
        <end position="96"/>
    </location>
</feature>
<keyword evidence="6 8" id="KW-0472">Membrane</keyword>
<feature type="transmembrane region" description="Helical" evidence="8">
    <location>
        <begin position="79"/>
        <end position="100"/>
    </location>
</feature>
<proteinExistence type="predicted"/>
<sequence length="246" mass="28940">MEKYLYFGVLLFAISYPLAQSFEHRIRYATKWGALFPGMVLTALFFIVWDVWFTRIGVWEFNPRYILGSYIFNLPIEEWLFFFIIPFACVFIYEVLIYFFPKDYFKPLGKPFVFVLIPVLSLLGILNLDKWYTSVNFIIGALTLLIHYLIFKDQYLGRFIFAYLVHLIPLMLCNGILTGGLTEEPVVIYNNAENLGIRIWTVPIEDTIYSMTLFLMNISFFEKFRSQKTIANLESLKSNEESPSTY</sequence>
<comment type="pathway">
    <text evidence="2">Carotenoid biosynthesis.</text>
</comment>
<gene>
    <name evidence="10" type="ORF">Aconfl_40540</name>
</gene>
<keyword evidence="11" id="KW-1185">Reference proteome</keyword>
<name>A0ABQ6PVU4_9BACT</name>
<feature type="transmembrane region" description="Helical" evidence="8">
    <location>
        <begin position="158"/>
        <end position="177"/>
    </location>
</feature>
<comment type="subcellular location">
    <subcellularLocation>
        <location evidence="1">Membrane</location>
        <topology evidence="1">Multi-pass membrane protein</topology>
    </subcellularLocation>
</comment>
<evidence type="ECO:0000256" key="2">
    <source>
        <dbReference type="ARBA" id="ARBA00004829"/>
    </source>
</evidence>
<evidence type="ECO:0000256" key="8">
    <source>
        <dbReference type="SAM" id="Phobius"/>
    </source>
</evidence>
<evidence type="ECO:0000259" key="9">
    <source>
        <dbReference type="Pfam" id="PF18916"/>
    </source>
</evidence>
<keyword evidence="7" id="KW-0413">Isomerase</keyword>
<dbReference type="EMBL" id="BTPD01000018">
    <property type="protein sequence ID" value="GMQ31410.1"/>
    <property type="molecule type" value="Genomic_DNA"/>
</dbReference>
<comment type="caution">
    <text evidence="10">The sequence shown here is derived from an EMBL/GenBank/DDBJ whole genome shotgun (WGS) entry which is preliminary data.</text>
</comment>
<dbReference type="Proteomes" id="UP001338309">
    <property type="component" value="Unassembled WGS sequence"/>
</dbReference>
<keyword evidence="5 8" id="KW-1133">Transmembrane helix</keyword>
<keyword evidence="3 8" id="KW-0812">Transmembrane</keyword>
<evidence type="ECO:0000256" key="4">
    <source>
        <dbReference type="ARBA" id="ARBA00022746"/>
    </source>
</evidence>
<reference evidence="10 11" key="1">
    <citation type="submission" date="2023-08" db="EMBL/GenBank/DDBJ databases">
        <title>Draft genome sequence of Algoriphagus confluentis.</title>
        <authorList>
            <person name="Takatani N."/>
            <person name="Hosokawa M."/>
            <person name="Sawabe T."/>
        </authorList>
    </citation>
    <scope>NUCLEOTIDE SEQUENCE [LARGE SCALE GENOMIC DNA]</scope>
    <source>
        <strain evidence="10 11">NBRC 111222</strain>
    </source>
</reference>
<feature type="transmembrane region" description="Helical" evidence="8">
    <location>
        <begin position="6"/>
        <end position="22"/>
    </location>
</feature>
<feature type="transmembrane region" description="Helical" evidence="8">
    <location>
        <begin position="34"/>
        <end position="59"/>
    </location>
</feature>
<evidence type="ECO:0000256" key="6">
    <source>
        <dbReference type="ARBA" id="ARBA00023136"/>
    </source>
</evidence>
<evidence type="ECO:0000313" key="11">
    <source>
        <dbReference type="Proteomes" id="UP001338309"/>
    </source>
</evidence>
<evidence type="ECO:0000256" key="3">
    <source>
        <dbReference type="ARBA" id="ARBA00022692"/>
    </source>
</evidence>
<evidence type="ECO:0000313" key="10">
    <source>
        <dbReference type="EMBL" id="GMQ31410.1"/>
    </source>
</evidence>
<dbReference type="NCBIfam" id="TIGR03462">
    <property type="entry name" value="CarR_dom_SF"/>
    <property type="match status" value="2"/>
</dbReference>
<organism evidence="10 11">
    <name type="scientific">Algoriphagus confluentis</name>
    <dbReference type="NCBI Taxonomy" id="1697556"/>
    <lineage>
        <taxon>Bacteria</taxon>
        <taxon>Pseudomonadati</taxon>
        <taxon>Bacteroidota</taxon>
        <taxon>Cytophagia</taxon>
        <taxon>Cytophagales</taxon>
        <taxon>Cyclobacteriaceae</taxon>
        <taxon>Algoriphagus</taxon>
    </lineage>
</organism>
<keyword evidence="4" id="KW-0125">Carotenoid biosynthesis</keyword>
<feature type="transmembrane region" description="Helical" evidence="8">
    <location>
        <begin position="197"/>
        <end position="218"/>
    </location>
</feature>
<feature type="transmembrane region" description="Helical" evidence="8">
    <location>
        <begin position="134"/>
        <end position="151"/>
    </location>
</feature>
<evidence type="ECO:0000256" key="5">
    <source>
        <dbReference type="ARBA" id="ARBA00022989"/>
    </source>
</evidence>
<dbReference type="RefSeq" id="WP_338226174.1">
    <property type="nucleotide sequence ID" value="NZ_BTPD01000018.1"/>
</dbReference>
<feature type="transmembrane region" description="Helical" evidence="8">
    <location>
        <begin position="112"/>
        <end position="128"/>
    </location>
</feature>
<dbReference type="InterPro" id="IPR017825">
    <property type="entry name" value="Lycopene_cyclase_dom"/>
</dbReference>
<protein>
    <recommendedName>
        <fullName evidence="9">Lycopene cyclase domain-containing protein</fullName>
    </recommendedName>
</protein>
<evidence type="ECO:0000256" key="1">
    <source>
        <dbReference type="ARBA" id="ARBA00004141"/>
    </source>
</evidence>
<evidence type="ECO:0000256" key="7">
    <source>
        <dbReference type="ARBA" id="ARBA00023235"/>
    </source>
</evidence>
<feature type="domain" description="Lycopene cyclase" evidence="9">
    <location>
        <begin position="129"/>
        <end position="224"/>
    </location>
</feature>
<accession>A0ABQ6PVU4</accession>
<dbReference type="Pfam" id="PF18916">
    <property type="entry name" value="Lycopene_cyc"/>
    <property type="match status" value="2"/>
</dbReference>